<dbReference type="Proteomes" id="UP001589758">
    <property type="component" value="Unassembled WGS sequence"/>
</dbReference>
<accession>A0ABV6C8Z0</accession>
<protein>
    <submittedName>
        <fullName evidence="1">Uncharacterized protein</fullName>
    </submittedName>
</protein>
<dbReference type="EMBL" id="JBHLXE010000012">
    <property type="protein sequence ID" value="MFC0178570.1"/>
    <property type="molecule type" value="Genomic_DNA"/>
</dbReference>
<reference evidence="1 2" key="1">
    <citation type="submission" date="2024-09" db="EMBL/GenBank/DDBJ databases">
        <authorList>
            <person name="Sun Q."/>
            <person name="Mori K."/>
        </authorList>
    </citation>
    <scope>NUCLEOTIDE SEQUENCE [LARGE SCALE GENOMIC DNA]</scope>
    <source>
        <strain evidence="1 2">CCM 8545</strain>
    </source>
</reference>
<organism evidence="1 2">
    <name type="scientific">Thorsellia kenyensis</name>
    <dbReference type="NCBI Taxonomy" id="1549888"/>
    <lineage>
        <taxon>Bacteria</taxon>
        <taxon>Pseudomonadati</taxon>
        <taxon>Pseudomonadota</taxon>
        <taxon>Gammaproteobacteria</taxon>
        <taxon>Enterobacterales</taxon>
        <taxon>Thorselliaceae</taxon>
        <taxon>Thorsellia</taxon>
    </lineage>
</organism>
<evidence type="ECO:0000313" key="1">
    <source>
        <dbReference type="EMBL" id="MFC0178570.1"/>
    </source>
</evidence>
<name>A0ABV6C8Z0_9GAMM</name>
<keyword evidence="2" id="KW-1185">Reference proteome</keyword>
<dbReference type="RefSeq" id="WP_385875357.1">
    <property type="nucleotide sequence ID" value="NZ_JBHLXE010000012.1"/>
</dbReference>
<sequence>METKLLEVVKNHEWEIKQLLDDYIDVKTQKHVFATQCSRGFLDIHLTENDKPVFNGCDWKTKSEDFRTVDQLPLVEDFNTAVVKITFHEFGYKELGHGK</sequence>
<proteinExistence type="predicted"/>
<gene>
    <name evidence="1" type="ORF">ACFFIT_00385</name>
</gene>
<evidence type="ECO:0000313" key="2">
    <source>
        <dbReference type="Proteomes" id="UP001589758"/>
    </source>
</evidence>
<comment type="caution">
    <text evidence="1">The sequence shown here is derived from an EMBL/GenBank/DDBJ whole genome shotgun (WGS) entry which is preliminary data.</text>
</comment>